<dbReference type="eggNOG" id="COG1403">
    <property type="taxonomic scope" value="Bacteria"/>
</dbReference>
<accession>F4KZS9</accession>
<keyword evidence="2" id="KW-0378">Hydrolase</keyword>
<gene>
    <name evidence="2" type="ordered locus">Halhy_2646</name>
</gene>
<evidence type="ECO:0000259" key="1">
    <source>
        <dbReference type="SMART" id="SM00507"/>
    </source>
</evidence>
<sequence>MLLFRENTPRRRNITRAVSSHSSHKPDLKLDFGSRCGYCNSSDIWKITYYEVDHFIPESILTTKSSTDYSNLVYSCRSCNNAKRKKWPTNDENVPNKNGVGFVDPCDDDYTNHFARKDNGEILFNTTLGEWMYHALKLYKPQHQIIWKLEQLEPIISDIKKMNDKVNIPEHLKDRIISVYDEFNDYLTQLRSL</sequence>
<dbReference type="AlphaFoldDB" id="F4KZS9"/>
<dbReference type="OrthoDB" id="1340280at2"/>
<dbReference type="GO" id="GO:0008270">
    <property type="term" value="F:zinc ion binding"/>
    <property type="evidence" value="ECO:0007669"/>
    <property type="project" value="InterPro"/>
</dbReference>
<reference evidence="2 3" key="1">
    <citation type="journal article" date="2011" name="Stand. Genomic Sci.">
        <title>Complete genome sequence of Haliscomenobacter hydrossis type strain (O).</title>
        <authorList>
            <consortium name="US DOE Joint Genome Institute (JGI-PGF)"/>
            <person name="Daligault H."/>
            <person name="Lapidus A."/>
            <person name="Zeytun A."/>
            <person name="Nolan M."/>
            <person name="Lucas S."/>
            <person name="Del Rio T.G."/>
            <person name="Tice H."/>
            <person name="Cheng J.F."/>
            <person name="Tapia R."/>
            <person name="Han C."/>
            <person name="Goodwin L."/>
            <person name="Pitluck S."/>
            <person name="Liolios K."/>
            <person name="Pagani I."/>
            <person name="Ivanova N."/>
            <person name="Huntemann M."/>
            <person name="Mavromatis K."/>
            <person name="Mikhailova N."/>
            <person name="Pati A."/>
            <person name="Chen A."/>
            <person name="Palaniappan K."/>
            <person name="Land M."/>
            <person name="Hauser L."/>
            <person name="Brambilla E.M."/>
            <person name="Rohde M."/>
            <person name="Verbarg S."/>
            <person name="Goker M."/>
            <person name="Bristow J."/>
            <person name="Eisen J.A."/>
            <person name="Markowitz V."/>
            <person name="Hugenholtz P."/>
            <person name="Kyrpides N.C."/>
            <person name="Klenk H.P."/>
            <person name="Woyke T."/>
        </authorList>
    </citation>
    <scope>NUCLEOTIDE SEQUENCE [LARGE SCALE GENOMIC DNA]</scope>
    <source>
        <strain evidence="3">ATCC 27775 / DSM 1100 / LMG 10767 / O</strain>
    </source>
</reference>
<evidence type="ECO:0000313" key="2">
    <source>
        <dbReference type="EMBL" id="AEE50515.1"/>
    </source>
</evidence>
<name>F4KZS9_HALH1</name>
<dbReference type="InterPro" id="IPR003615">
    <property type="entry name" value="HNH_nuc"/>
</dbReference>
<feature type="domain" description="HNH nuclease" evidence="1">
    <location>
        <begin position="24"/>
        <end position="81"/>
    </location>
</feature>
<dbReference type="HOGENOM" id="CLU_104142_0_0_10"/>
<dbReference type="SMART" id="SM00507">
    <property type="entry name" value="HNHc"/>
    <property type="match status" value="1"/>
</dbReference>
<evidence type="ECO:0000313" key="3">
    <source>
        <dbReference type="Proteomes" id="UP000008461"/>
    </source>
</evidence>
<dbReference type="Pfam" id="PF01844">
    <property type="entry name" value="HNH"/>
    <property type="match status" value="1"/>
</dbReference>
<dbReference type="Proteomes" id="UP000008461">
    <property type="component" value="Chromosome"/>
</dbReference>
<keyword evidence="2" id="KW-0255">Endonuclease</keyword>
<reference key="2">
    <citation type="submission" date="2011-04" db="EMBL/GenBank/DDBJ databases">
        <title>Complete sequence of chromosome of Haliscomenobacter hydrossis DSM 1100.</title>
        <authorList>
            <consortium name="US DOE Joint Genome Institute (JGI-PGF)"/>
            <person name="Lucas S."/>
            <person name="Han J."/>
            <person name="Lapidus A."/>
            <person name="Bruce D."/>
            <person name="Goodwin L."/>
            <person name="Pitluck S."/>
            <person name="Peters L."/>
            <person name="Kyrpides N."/>
            <person name="Mavromatis K."/>
            <person name="Ivanova N."/>
            <person name="Ovchinnikova G."/>
            <person name="Pagani I."/>
            <person name="Daligault H."/>
            <person name="Detter J.C."/>
            <person name="Han C."/>
            <person name="Land M."/>
            <person name="Hauser L."/>
            <person name="Markowitz V."/>
            <person name="Cheng J.-F."/>
            <person name="Hugenholtz P."/>
            <person name="Woyke T."/>
            <person name="Wu D."/>
            <person name="Verbarg S."/>
            <person name="Frueling A."/>
            <person name="Brambilla E."/>
            <person name="Klenk H.-P."/>
            <person name="Eisen J.A."/>
        </authorList>
    </citation>
    <scope>NUCLEOTIDE SEQUENCE</scope>
    <source>
        <strain>DSM 1100</strain>
    </source>
</reference>
<dbReference type="CDD" id="cd00085">
    <property type="entry name" value="HNHc"/>
    <property type="match status" value="1"/>
</dbReference>
<dbReference type="Gene3D" id="1.10.30.50">
    <property type="match status" value="1"/>
</dbReference>
<keyword evidence="3" id="KW-1185">Reference proteome</keyword>
<dbReference type="EMBL" id="CP002691">
    <property type="protein sequence ID" value="AEE50515.1"/>
    <property type="molecule type" value="Genomic_DNA"/>
</dbReference>
<dbReference type="KEGG" id="hhy:Halhy_2646"/>
<dbReference type="InterPro" id="IPR002711">
    <property type="entry name" value="HNH"/>
</dbReference>
<dbReference type="STRING" id="760192.Halhy_2646"/>
<keyword evidence="2" id="KW-0540">Nuclease</keyword>
<protein>
    <submittedName>
        <fullName evidence="2">HNH endonuclease</fullName>
    </submittedName>
</protein>
<organism evidence="2 3">
    <name type="scientific">Haliscomenobacter hydrossis (strain ATCC 27775 / DSM 1100 / LMG 10767 / O)</name>
    <dbReference type="NCBI Taxonomy" id="760192"/>
    <lineage>
        <taxon>Bacteria</taxon>
        <taxon>Pseudomonadati</taxon>
        <taxon>Bacteroidota</taxon>
        <taxon>Saprospiria</taxon>
        <taxon>Saprospirales</taxon>
        <taxon>Haliscomenobacteraceae</taxon>
        <taxon>Haliscomenobacter</taxon>
    </lineage>
</organism>
<proteinExistence type="predicted"/>
<dbReference type="GO" id="GO:0003676">
    <property type="term" value="F:nucleic acid binding"/>
    <property type="evidence" value="ECO:0007669"/>
    <property type="project" value="InterPro"/>
</dbReference>
<dbReference type="GO" id="GO:0004519">
    <property type="term" value="F:endonuclease activity"/>
    <property type="evidence" value="ECO:0007669"/>
    <property type="project" value="UniProtKB-KW"/>
</dbReference>
<dbReference type="RefSeq" id="WP_013765063.1">
    <property type="nucleotide sequence ID" value="NC_015510.1"/>
</dbReference>